<comment type="caution">
    <text evidence="2">The sequence shown here is derived from an EMBL/GenBank/DDBJ whole genome shotgun (WGS) entry which is preliminary data.</text>
</comment>
<feature type="region of interest" description="Disordered" evidence="1">
    <location>
        <begin position="215"/>
        <end position="245"/>
    </location>
</feature>
<feature type="compositionally biased region" description="Low complexity" evidence="1">
    <location>
        <begin position="215"/>
        <end position="229"/>
    </location>
</feature>
<keyword evidence="3" id="KW-1185">Reference proteome</keyword>
<name>A0A7W3P4E7_9ACTN</name>
<dbReference type="AlphaFoldDB" id="A0A7W3P4E7"/>
<evidence type="ECO:0000313" key="2">
    <source>
        <dbReference type="EMBL" id="MBA8792854.1"/>
    </source>
</evidence>
<feature type="compositionally biased region" description="Polar residues" evidence="1">
    <location>
        <begin position="233"/>
        <end position="245"/>
    </location>
</feature>
<dbReference type="Proteomes" id="UP000523079">
    <property type="component" value="Unassembled WGS sequence"/>
</dbReference>
<evidence type="ECO:0000313" key="3">
    <source>
        <dbReference type="Proteomes" id="UP000523079"/>
    </source>
</evidence>
<dbReference type="EMBL" id="JACGWT010000001">
    <property type="protein sequence ID" value="MBA8792854.1"/>
    <property type="molecule type" value="Genomic_DNA"/>
</dbReference>
<evidence type="ECO:0000256" key="1">
    <source>
        <dbReference type="SAM" id="MobiDB-lite"/>
    </source>
</evidence>
<accession>A0A7W3P4E7</accession>
<protein>
    <submittedName>
        <fullName evidence="2">Uncharacterized protein</fullName>
    </submittedName>
</protein>
<proteinExistence type="predicted"/>
<dbReference type="RefSeq" id="WP_182558441.1">
    <property type="nucleotide sequence ID" value="NZ_JACGWT010000001.1"/>
</dbReference>
<gene>
    <name evidence="2" type="ORF">FHX74_000448</name>
</gene>
<organism evidence="2 3">
    <name type="scientific">Microlunatus kandeliicorticis</name>
    <dbReference type="NCBI Taxonomy" id="1759536"/>
    <lineage>
        <taxon>Bacteria</taxon>
        <taxon>Bacillati</taxon>
        <taxon>Actinomycetota</taxon>
        <taxon>Actinomycetes</taxon>
        <taxon>Propionibacteriales</taxon>
        <taxon>Propionibacteriaceae</taxon>
        <taxon>Microlunatus</taxon>
    </lineage>
</organism>
<reference evidence="2 3" key="1">
    <citation type="submission" date="2020-07" db="EMBL/GenBank/DDBJ databases">
        <title>Sequencing the genomes of 1000 actinobacteria strains.</title>
        <authorList>
            <person name="Klenk H.-P."/>
        </authorList>
    </citation>
    <scope>NUCLEOTIDE SEQUENCE [LARGE SCALE GENOMIC DNA]</scope>
    <source>
        <strain evidence="2 3">DSM 100723</strain>
    </source>
</reference>
<sequence length="245" mass="27431">MHVVEALRRGAIERAVRHAADDRFDGDELRVHVTRHWYQRCYDTIVDEMVGARHPLAAITAGEDAEVARALATGEVRRLIGRDGIPLVTAHQTVMNDLDRRLAAGETGLVPPSIVEVRNHDGFKPLEQRVRAAWTSVDRTMRGEWLFLADALPLPDDSRWSRLSSEQQTRLVGHYLKTHRLELLGRDFDRPILQGDSADVARRMFNHRAPLVAEGAEPAAEARGAGFEPVESANRSIESSRGLTR</sequence>